<evidence type="ECO:0000313" key="2">
    <source>
        <dbReference type="Proteomes" id="UP000249661"/>
    </source>
</evidence>
<organism evidence="1 2">
    <name type="scientific">Aspergillus aculeatinus CBS 121060</name>
    <dbReference type="NCBI Taxonomy" id="1448322"/>
    <lineage>
        <taxon>Eukaryota</taxon>
        <taxon>Fungi</taxon>
        <taxon>Dikarya</taxon>
        <taxon>Ascomycota</taxon>
        <taxon>Pezizomycotina</taxon>
        <taxon>Eurotiomycetes</taxon>
        <taxon>Eurotiomycetidae</taxon>
        <taxon>Eurotiales</taxon>
        <taxon>Aspergillaceae</taxon>
        <taxon>Aspergillus</taxon>
        <taxon>Aspergillus subgen. Circumdati</taxon>
    </lineage>
</organism>
<name>A0ACD1GTS2_9EURO</name>
<protein>
    <submittedName>
        <fullName evidence="1">Uncharacterized protein</fullName>
    </submittedName>
</protein>
<dbReference type="EMBL" id="KZ825009">
    <property type="protein sequence ID" value="RAH64576.1"/>
    <property type="molecule type" value="Genomic_DNA"/>
</dbReference>
<accession>A0ACD1GTS2</accession>
<keyword evidence="2" id="KW-1185">Reference proteome</keyword>
<proteinExistence type="predicted"/>
<sequence length="238" mass="26260">MFFRQALLASTAVLSLSVALPTTDPNVPHSLSPRDDTQCGAGTTFYACYLNHFRGCCSVDPCALEAGCPDNPANNNNHHHHYSYSTEDTQISCPASGTQVFQPQMELIFPTEPAASPFPTPDLNLSRSATTQWDQLMTFTLPTEARHCTLGWTIPAHRNFTAGSNALVRVLENVAPGNITRIGAADFSYWPQTPGPHEALVGTMDCKEQLQFHLTLEHRDAVYMAQDAQTGWWVRYTC</sequence>
<dbReference type="Proteomes" id="UP000249661">
    <property type="component" value="Unassembled WGS sequence"/>
</dbReference>
<evidence type="ECO:0000313" key="1">
    <source>
        <dbReference type="EMBL" id="RAH64576.1"/>
    </source>
</evidence>
<gene>
    <name evidence="1" type="ORF">BO66DRAFT_396078</name>
</gene>
<reference evidence="1" key="1">
    <citation type="submission" date="2018-02" db="EMBL/GenBank/DDBJ databases">
        <title>The genomes of Aspergillus section Nigri reveals drivers in fungal speciation.</title>
        <authorList>
            <consortium name="DOE Joint Genome Institute"/>
            <person name="Vesth T.C."/>
            <person name="Nybo J."/>
            <person name="Theobald S."/>
            <person name="Brandl J."/>
            <person name="Frisvad J.C."/>
            <person name="Nielsen K.F."/>
            <person name="Lyhne E.K."/>
            <person name="Kogle M.E."/>
            <person name="Kuo A."/>
            <person name="Riley R."/>
            <person name="Clum A."/>
            <person name="Nolan M."/>
            <person name="Lipzen A."/>
            <person name="Salamov A."/>
            <person name="Henrissat B."/>
            <person name="Wiebenga A."/>
            <person name="De vries R.P."/>
            <person name="Grigoriev I.V."/>
            <person name="Mortensen U.H."/>
            <person name="Andersen M.R."/>
            <person name="Baker S.E."/>
        </authorList>
    </citation>
    <scope>NUCLEOTIDE SEQUENCE</scope>
    <source>
        <strain evidence="1">CBS 121060</strain>
    </source>
</reference>